<gene>
    <name evidence="1" type="ORF">OEV98_13295</name>
</gene>
<dbReference type="AlphaFoldDB" id="A0AAE3LNB5"/>
<dbReference type="InterPro" id="IPR025454">
    <property type="entry name" value="DUF4275"/>
</dbReference>
<evidence type="ECO:0000313" key="1">
    <source>
        <dbReference type="EMBL" id="MCU9614515.1"/>
    </source>
</evidence>
<accession>A0AAE3LNB5</accession>
<evidence type="ECO:0000313" key="2">
    <source>
        <dbReference type="Proteomes" id="UP001209318"/>
    </source>
</evidence>
<name>A0AAE3LNB5_9BACI</name>
<protein>
    <submittedName>
        <fullName evidence="1">DUF4275 family protein</fullName>
    </submittedName>
</protein>
<dbReference type="Proteomes" id="UP001209318">
    <property type="component" value="Unassembled WGS sequence"/>
</dbReference>
<dbReference type="Pfam" id="PF14101">
    <property type="entry name" value="DUF4275"/>
    <property type="match status" value="1"/>
</dbReference>
<proteinExistence type="predicted"/>
<organism evidence="1 2">
    <name type="scientific">Perspicuibacillus lycopersici</name>
    <dbReference type="NCBI Taxonomy" id="1325689"/>
    <lineage>
        <taxon>Bacteria</taxon>
        <taxon>Bacillati</taxon>
        <taxon>Bacillota</taxon>
        <taxon>Bacilli</taxon>
        <taxon>Bacillales</taxon>
        <taxon>Bacillaceae</taxon>
        <taxon>Perspicuibacillus</taxon>
    </lineage>
</organism>
<dbReference type="EMBL" id="JAOUSF010000004">
    <property type="protein sequence ID" value="MCU9614515.1"/>
    <property type="molecule type" value="Genomic_DNA"/>
</dbReference>
<reference evidence="1" key="1">
    <citation type="submission" date="2022-10" db="EMBL/GenBank/DDBJ databases">
        <title>Description of Fervidibacillus gen. nov. in the family Fervidibacillaceae fam. nov. with two species, Fervidibacillus albus sp. nov., and Fervidibacillus halotolerans sp. nov., isolated from tidal flat sediments.</title>
        <authorList>
            <person name="Kwon K.K."/>
            <person name="Yang S.-H."/>
        </authorList>
    </citation>
    <scope>NUCLEOTIDE SEQUENCE</scope>
    <source>
        <strain evidence="1">JCM 19140</strain>
    </source>
</reference>
<dbReference type="RefSeq" id="WP_263073807.1">
    <property type="nucleotide sequence ID" value="NZ_JAOUSF010000004.1"/>
</dbReference>
<keyword evidence="2" id="KW-1185">Reference proteome</keyword>
<sequence length="147" mass="17572">MDLVEKLKRKNIKVIEIPKWGTYLRKEWENNFANHLTDKEKKAIHLLDEGGFSGFLWHVFSYEKKDCLVSEKAEDAFNNERKNKCYVFFQHSDYALMLENASMLNADDFKDETNIDLYIVDKQFRWTFVLTHETDWCGPYFSHNGNM</sequence>
<comment type="caution">
    <text evidence="1">The sequence shown here is derived from an EMBL/GenBank/DDBJ whole genome shotgun (WGS) entry which is preliminary data.</text>
</comment>